<feature type="region of interest" description="Disordered" evidence="1">
    <location>
        <begin position="1"/>
        <end position="40"/>
    </location>
</feature>
<gene>
    <name evidence="2" type="ORF">SEMRO_665_G183890.1</name>
</gene>
<accession>A0A9N8E8K7</accession>
<sequence length="434" mass="48763">MHDYPKFHVSSSKTRSTMAEQHPHNNQGHHGHHDKNGSTDQEVPVAYAESTALYDGVYALPLATTNTPSSMVRLTAEQETNLQAHGFPIGLAQELVATVRSNPIRFWTIDNSGSMWTSDGHVLRGKDKNTQLIPCTRWAEMQATVQCHAELAGLLEATTIFHMLNPTGDPRVPQNFSVAEHGADAIPEDINNATMAMLTCQPQGPTPLTDRLIEIREKIVPIASSLAKKGQKAIVVIATDGLPTDAYGGSPEAARDFVNLLRSLQSYPVWLVIRLCTDDFETRTFYNSLDEELELPLEVLDDHAAEAKEVSRHNGWLNYGLPIHRTRELGYQHRLFDLLDERPLNKDEVKEFLGVLFGKSLFENAPDVHTDWRGFIKGVSRVVKNQQYQWNPKSQKMEPWVDVKKLDKMFGERLSLFARMGSSARRSSRKSMAK</sequence>
<dbReference type="OrthoDB" id="2142040at2759"/>
<dbReference type="InterPro" id="IPR036465">
    <property type="entry name" value="vWFA_dom_sf"/>
</dbReference>
<evidence type="ECO:0000313" key="2">
    <source>
        <dbReference type="EMBL" id="CAB9514636.1"/>
    </source>
</evidence>
<evidence type="ECO:0000313" key="3">
    <source>
        <dbReference type="Proteomes" id="UP001153069"/>
    </source>
</evidence>
<keyword evidence="3" id="KW-1185">Reference proteome</keyword>
<organism evidence="2 3">
    <name type="scientific">Seminavis robusta</name>
    <dbReference type="NCBI Taxonomy" id="568900"/>
    <lineage>
        <taxon>Eukaryota</taxon>
        <taxon>Sar</taxon>
        <taxon>Stramenopiles</taxon>
        <taxon>Ochrophyta</taxon>
        <taxon>Bacillariophyta</taxon>
        <taxon>Bacillariophyceae</taxon>
        <taxon>Bacillariophycidae</taxon>
        <taxon>Naviculales</taxon>
        <taxon>Naviculaceae</taxon>
        <taxon>Seminavis</taxon>
    </lineage>
</organism>
<proteinExistence type="predicted"/>
<feature type="compositionally biased region" description="Polar residues" evidence="1">
    <location>
        <begin position="9"/>
        <end position="19"/>
    </location>
</feature>
<evidence type="ECO:0000256" key="1">
    <source>
        <dbReference type="SAM" id="MobiDB-lite"/>
    </source>
</evidence>
<dbReference type="EMBL" id="CAICTM010000664">
    <property type="protein sequence ID" value="CAB9514636.1"/>
    <property type="molecule type" value="Genomic_DNA"/>
</dbReference>
<protein>
    <recommendedName>
        <fullName evidence="4">VWFA domain-containing protein</fullName>
    </recommendedName>
</protein>
<dbReference type="AlphaFoldDB" id="A0A9N8E8K7"/>
<dbReference type="SUPFAM" id="SSF53300">
    <property type="entry name" value="vWA-like"/>
    <property type="match status" value="1"/>
</dbReference>
<name>A0A9N8E8K7_9STRA</name>
<dbReference type="Proteomes" id="UP001153069">
    <property type="component" value="Unassembled WGS sequence"/>
</dbReference>
<comment type="caution">
    <text evidence="2">The sequence shown here is derived from an EMBL/GenBank/DDBJ whole genome shotgun (WGS) entry which is preliminary data.</text>
</comment>
<reference evidence="2" key="1">
    <citation type="submission" date="2020-06" db="EMBL/GenBank/DDBJ databases">
        <authorList>
            <consortium name="Plant Systems Biology data submission"/>
        </authorList>
    </citation>
    <scope>NUCLEOTIDE SEQUENCE</scope>
    <source>
        <strain evidence="2">D6</strain>
    </source>
</reference>
<evidence type="ECO:0008006" key="4">
    <source>
        <dbReference type="Google" id="ProtNLM"/>
    </source>
</evidence>